<evidence type="ECO:0000256" key="2">
    <source>
        <dbReference type="SAM" id="Phobius"/>
    </source>
</evidence>
<sequence>MSAPVTGVFVLVRHGDRQGFYQNPISYAASDTNLTVAGYLQGYANGQDLRQRYLNDSSATRIASLDAQVHRGRSVKIVADAGGEGSVIVDTANALAQGLYPPYPESITLANGQNVTWENRAQLIEIETVEPEQSVALEGWTQCSAWQQRLAEYYETQWGRQSAFLAETFYNRTDVLGDRPRKYQNAWNLFDFLNVESIHNATLAPQISDDTLFRAKRFADIHESYAFGPPEVGSIGNIAGHAFSATLLDDMSRLSNASDALSISIVAASYKLFLSMATLLDVQEYMPRDSVVDYASTFLFELHSDDSFRLLFRNGSAGEWAPLSILGAEAGALLPRAQLEQHLRPLAVESLAEWCDACGETSARGCDTLAALNGTGGAGFASPASTEGRQRVSPVVAGVIGALVALAVAAALLALWVWVRGMPAYTGHAGEKKKKRGGGGYAGHELSPRSSNPHAGSQAELVSGKPAAAEA</sequence>
<dbReference type="OrthoDB" id="258392at2759"/>
<gene>
    <name evidence="3" type="ORF">FA09DRAFT_318965</name>
</gene>
<dbReference type="RefSeq" id="XP_025598246.1">
    <property type="nucleotide sequence ID" value="XM_025740919.1"/>
</dbReference>
<dbReference type="GO" id="GO:0016791">
    <property type="term" value="F:phosphatase activity"/>
    <property type="evidence" value="ECO:0007669"/>
    <property type="project" value="TreeGrafter"/>
</dbReference>
<dbReference type="PANTHER" id="PTHR11567:SF142">
    <property type="entry name" value="PHOSPHOGLYCERATE MUTASE-LIKE PROTEIN"/>
    <property type="match status" value="1"/>
</dbReference>
<reference evidence="3 4" key="1">
    <citation type="journal article" date="2018" name="Mol. Biol. Evol.">
        <title>Broad Genomic Sampling Reveals a Smut Pathogenic Ancestry of the Fungal Clade Ustilaginomycotina.</title>
        <authorList>
            <person name="Kijpornyongpan T."/>
            <person name="Mondo S.J."/>
            <person name="Barry K."/>
            <person name="Sandor L."/>
            <person name="Lee J."/>
            <person name="Lipzen A."/>
            <person name="Pangilinan J."/>
            <person name="LaButti K."/>
            <person name="Hainaut M."/>
            <person name="Henrissat B."/>
            <person name="Grigoriev I.V."/>
            <person name="Spatafora J.W."/>
            <person name="Aime M.C."/>
        </authorList>
    </citation>
    <scope>NUCLEOTIDE SEQUENCE [LARGE SCALE GENOMIC DNA]</scope>
    <source>
        <strain evidence="3 4">MCA 4186</strain>
    </source>
</reference>
<dbReference type="STRING" id="58919.A0A316Z853"/>
<evidence type="ECO:0000256" key="1">
    <source>
        <dbReference type="SAM" id="MobiDB-lite"/>
    </source>
</evidence>
<dbReference type="PANTHER" id="PTHR11567">
    <property type="entry name" value="ACID PHOSPHATASE-RELATED"/>
    <property type="match status" value="1"/>
</dbReference>
<dbReference type="AlphaFoldDB" id="A0A316Z853"/>
<accession>A0A316Z853</accession>
<dbReference type="Gene3D" id="3.40.50.1240">
    <property type="entry name" value="Phosphoglycerate mutase-like"/>
    <property type="match status" value="1"/>
</dbReference>
<protein>
    <submittedName>
        <fullName evidence="3">Phosphoglycerate mutase-like protein</fullName>
    </submittedName>
</protein>
<name>A0A316Z853_9BASI</name>
<keyword evidence="2" id="KW-1133">Transmembrane helix</keyword>
<dbReference type="EMBL" id="KZ819293">
    <property type="protein sequence ID" value="PWN97967.1"/>
    <property type="molecule type" value="Genomic_DNA"/>
</dbReference>
<organism evidence="3 4">
    <name type="scientific">Tilletiopsis washingtonensis</name>
    <dbReference type="NCBI Taxonomy" id="58919"/>
    <lineage>
        <taxon>Eukaryota</taxon>
        <taxon>Fungi</taxon>
        <taxon>Dikarya</taxon>
        <taxon>Basidiomycota</taxon>
        <taxon>Ustilaginomycotina</taxon>
        <taxon>Exobasidiomycetes</taxon>
        <taxon>Entylomatales</taxon>
        <taxon>Entylomatales incertae sedis</taxon>
        <taxon>Tilletiopsis</taxon>
    </lineage>
</organism>
<keyword evidence="4" id="KW-1185">Reference proteome</keyword>
<evidence type="ECO:0000313" key="4">
    <source>
        <dbReference type="Proteomes" id="UP000245946"/>
    </source>
</evidence>
<dbReference type="InterPro" id="IPR050645">
    <property type="entry name" value="Histidine_acid_phosphatase"/>
</dbReference>
<feature type="region of interest" description="Disordered" evidence="1">
    <location>
        <begin position="428"/>
        <end position="471"/>
    </location>
</feature>
<dbReference type="GeneID" id="37268463"/>
<dbReference type="Proteomes" id="UP000245946">
    <property type="component" value="Unassembled WGS sequence"/>
</dbReference>
<feature type="transmembrane region" description="Helical" evidence="2">
    <location>
        <begin position="395"/>
        <end position="419"/>
    </location>
</feature>
<keyword evidence="2" id="KW-0812">Transmembrane</keyword>
<dbReference type="SUPFAM" id="SSF53254">
    <property type="entry name" value="Phosphoglycerate mutase-like"/>
    <property type="match status" value="1"/>
</dbReference>
<keyword evidence="2" id="KW-0472">Membrane</keyword>
<dbReference type="InterPro" id="IPR029033">
    <property type="entry name" value="His_PPase_superfam"/>
</dbReference>
<proteinExistence type="predicted"/>
<evidence type="ECO:0000313" key="3">
    <source>
        <dbReference type="EMBL" id="PWN97967.1"/>
    </source>
</evidence>